<keyword evidence="1" id="KW-1133">Transmembrane helix</keyword>
<keyword evidence="1" id="KW-0472">Membrane</keyword>
<dbReference type="PANTHER" id="PTHR21666">
    <property type="entry name" value="PEPTIDASE-RELATED"/>
    <property type="match status" value="1"/>
</dbReference>
<dbReference type="Gene3D" id="2.70.70.10">
    <property type="entry name" value="Glucose Permease (Domain IIA)"/>
    <property type="match status" value="1"/>
</dbReference>
<evidence type="ECO:0000313" key="3">
    <source>
        <dbReference type="EMBL" id="TCO09622.1"/>
    </source>
</evidence>
<sequence length="323" mass="37535">MSKVKYRYNPETLSYDKIETGFRYYLSRVFTFSFFGALMGLVYFFAYVYLIDSPREIRLERENSRMLAQYEIMRDKLSQVQVVLDDIQQRDENVYRVIFQADSIPNSVRRAGFGGVNRYRYLEDLDNASLVVNTAQKLDVIMKQLYVQSKSFDEIIDLTERKEEMLRCIPAIQPVSNRDLRRTASGFGWRIDPIYKTRRFHEGIDFSAPTGTEIYATGDGVITMVRNSAIGYGKHIEIDHGFGYSTLYAHLDEFNVRVGQRVNRGDVIGFVGNTGKSTAPHLHYEVRIKGRAVDPTHYFFQDLTPEQYEEMIRIASNSNRTFD</sequence>
<dbReference type="RefSeq" id="WP_132432309.1">
    <property type="nucleotide sequence ID" value="NZ_SLWK01000002.1"/>
</dbReference>
<dbReference type="AlphaFoldDB" id="A0A4R2GKY2"/>
<dbReference type="InterPro" id="IPR050570">
    <property type="entry name" value="Cell_wall_metabolism_enzyme"/>
</dbReference>
<proteinExistence type="predicted"/>
<dbReference type="FunFam" id="2.70.70.10:FF:000006">
    <property type="entry name" value="M23 family peptidase"/>
    <property type="match status" value="1"/>
</dbReference>
<organism evidence="3 4">
    <name type="scientific">Natronoflexus pectinivorans</name>
    <dbReference type="NCBI Taxonomy" id="682526"/>
    <lineage>
        <taxon>Bacteria</taxon>
        <taxon>Pseudomonadati</taxon>
        <taxon>Bacteroidota</taxon>
        <taxon>Bacteroidia</taxon>
        <taxon>Marinilabiliales</taxon>
        <taxon>Marinilabiliaceae</taxon>
        <taxon>Natronoflexus</taxon>
    </lineage>
</organism>
<keyword evidence="3" id="KW-0378">Hydrolase</keyword>
<gene>
    <name evidence="3" type="ORF">EV194_10242</name>
</gene>
<evidence type="ECO:0000259" key="2">
    <source>
        <dbReference type="Pfam" id="PF01551"/>
    </source>
</evidence>
<dbReference type="Proteomes" id="UP000295221">
    <property type="component" value="Unassembled WGS sequence"/>
</dbReference>
<protein>
    <submittedName>
        <fullName evidence="3">Murein DD-endopeptidase MepM/ murein hydrolase activator NlpD</fullName>
    </submittedName>
</protein>
<dbReference type="OrthoDB" id="9810477at2"/>
<dbReference type="Pfam" id="PF01551">
    <property type="entry name" value="Peptidase_M23"/>
    <property type="match status" value="1"/>
</dbReference>
<dbReference type="InterPro" id="IPR011055">
    <property type="entry name" value="Dup_hybrid_motif"/>
</dbReference>
<keyword evidence="4" id="KW-1185">Reference proteome</keyword>
<dbReference type="EMBL" id="SLWK01000002">
    <property type="protein sequence ID" value="TCO09622.1"/>
    <property type="molecule type" value="Genomic_DNA"/>
</dbReference>
<reference evidence="3 4" key="1">
    <citation type="submission" date="2019-03" db="EMBL/GenBank/DDBJ databases">
        <title>Genomic Encyclopedia of Type Strains, Phase IV (KMG-IV): sequencing the most valuable type-strain genomes for metagenomic binning, comparative biology and taxonomic classification.</title>
        <authorList>
            <person name="Goeker M."/>
        </authorList>
    </citation>
    <scope>NUCLEOTIDE SEQUENCE [LARGE SCALE GENOMIC DNA]</scope>
    <source>
        <strain evidence="3 4">DSM 24179</strain>
    </source>
</reference>
<dbReference type="PANTHER" id="PTHR21666:SF286">
    <property type="entry name" value="LIPOPROTEIN NLPD"/>
    <property type="match status" value="1"/>
</dbReference>
<feature type="transmembrane region" description="Helical" evidence="1">
    <location>
        <begin position="29"/>
        <end position="51"/>
    </location>
</feature>
<name>A0A4R2GKY2_9BACT</name>
<evidence type="ECO:0000256" key="1">
    <source>
        <dbReference type="SAM" id="Phobius"/>
    </source>
</evidence>
<keyword evidence="1" id="KW-0812">Transmembrane</keyword>
<feature type="domain" description="M23ase beta-sheet core" evidence="2">
    <location>
        <begin position="199"/>
        <end position="295"/>
    </location>
</feature>
<dbReference type="SUPFAM" id="SSF51261">
    <property type="entry name" value="Duplicated hybrid motif"/>
    <property type="match status" value="1"/>
</dbReference>
<dbReference type="InterPro" id="IPR016047">
    <property type="entry name" value="M23ase_b-sheet_dom"/>
</dbReference>
<evidence type="ECO:0000313" key="4">
    <source>
        <dbReference type="Proteomes" id="UP000295221"/>
    </source>
</evidence>
<dbReference type="GO" id="GO:0004222">
    <property type="term" value="F:metalloendopeptidase activity"/>
    <property type="evidence" value="ECO:0007669"/>
    <property type="project" value="TreeGrafter"/>
</dbReference>
<comment type="caution">
    <text evidence="3">The sequence shown here is derived from an EMBL/GenBank/DDBJ whole genome shotgun (WGS) entry which is preliminary data.</text>
</comment>
<dbReference type="CDD" id="cd12797">
    <property type="entry name" value="M23_peptidase"/>
    <property type="match status" value="1"/>
</dbReference>
<accession>A0A4R2GKY2</accession>